<dbReference type="Pfam" id="PF01565">
    <property type="entry name" value="FAD_binding_4"/>
    <property type="match status" value="1"/>
</dbReference>
<dbReference type="SUPFAM" id="SSF56176">
    <property type="entry name" value="FAD-binding/transporter-associated domain-like"/>
    <property type="match status" value="1"/>
</dbReference>
<organism evidence="6 7">
    <name type="scientific">Byssochlamys spectabilis (strain No. 5 / NBRC 109023)</name>
    <name type="common">Paecilomyces variotii</name>
    <dbReference type="NCBI Taxonomy" id="1356009"/>
    <lineage>
        <taxon>Eukaryota</taxon>
        <taxon>Fungi</taxon>
        <taxon>Dikarya</taxon>
        <taxon>Ascomycota</taxon>
        <taxon>Pezizomycotina</taxon>
        <taxon>Eurotiomycetes</taxon>
        <taxon>Eurotiomycetidae</taxon>
        <taxon>Eurotiales</taxon>
        <taxon>Thermoascaceae</taxon>
        <taxon>Paecilomyces</taxon>
    </lineage>
</organism>
<evidence type="ECO:0000256" key="2">
    <source>
        <dbReference type="ARBA" id="ARBA00022630"/>
    </source>
</evidence>
<dbReference type="PANTHER" id="PTHR42973">
    <property type="entry name" value="BINDING OXIDOREDUCTASE, PUTATIVE (AFU_ORTHOLOGUE AFUA_1G17690)-RELATED"/>
    <property type="match status" value="1"/>
</dbReference>
<evidence type="ECO:0000259" key="5">
    <source>
        <dbReference type="PROSITE" id="PS51387"/>
    </source>
</evidence>
<dbReference type="InterPro" id="IPR050416">
    <property type="entry name" value="FAD-linked_Oxidoreductase"/>
</dbReference>
<dbReference type="InterPro" id="IPR006094">
    <property type="entry name" value="Oxid_FAD_bind_N"/>
</dbReference>
<dbReference type="PROSITE" id="PS51387">
    <property type="entry name" value="FAD_PCMH"/>
    <property type="match status" value="1"/>
</dbReference>
<feature type="domain" description="FAD-binding PCMH-type" evidence="5">
    <location>
        <begin position="41"/>
        <end position="212"/>
    </location>
</feature>
<dbReference type="HOGENOM" id="CLU_018354_10_0_1"/>
<dbReference type="InterPro" id="IPR036318">
    <property type="entry name" value="FAD-bd_PCMH-like_sf"/>
</dbReference>
<dbReference type="GO" id="GO:0016491">
    <property type="term" value="F:oxidoreductase activity"/>
    <property type="evidence" value="ECO:0007669"/>
    <property type="project" value="UniProtKB-KW"/>
</dbReference>
<comment type="caution">
    <text evidence="6">The sequence shown here is derived from an EMBL/GenBank/DDBJ whole genome shotgun (WGS) entry which is preliminary data.</text>
</comment>
<dbReference type="Gene3D" id="3.30.465.10">
    <property type="match status" value="1"/>
</dbReference>
<sequence length="472" mass="50778">MRVPIDSALGQELEAKLDSTTDLVTPESPKYEASLSRWSDGAVKRAGAVAYPTTVDDVSTLVKFAAQHNLDLAVKGGGHSTGGTSSTTGGLVIDLSRMRRVTVDTQKKLITAQGGALWQDVDDAAIEHGLATVGGTVNHTGIGGLTLGGGLGWLCGMYGMVIDNLVAAKVVVPDGRILTVSDTENSDLFWAIRGAGQNFGVTVEFKYRAYEQTTPVYFGFLTFAPDKVISVVEALNRTFENADPRGGAMCVFAQPPGAPGPVVNAVLFYNGNEESGKEYFSELFDLEPLNISASEMPYNKVNGQLNPLAQPGGRKALKVVTLASPVRPEYAASIFEMLVNQLKEEPDMASTFISIEFYDLAKTTSIPPDATSCANRGTYQPGIIGLSWTDPAKDNKFRAWGRKLQAQCIEWIKQSDKLPNHGQALQYANYAEPDDVLTNPFGVNKQKLAVLKAKYDPQGMFDKATARIPVAN</sequence>
<dbReference type="AlphaFoldDB" id="V5G4K2"/>
<protein>
    <submittedName>
        <fullName evidence="6">FAD binding domain protein</fullName>
    </submittedName>
</protein>
<keyword evidence="2" id="KW-0285">Flavoprotein</keyword>
<evidence type="ECO:0000313" key="6">
    <source>
        <dbReference type="EMBL" id="GAD96931.1"/>
    </source>
</evidence>
<keyword evidence="3" id="KW-0274">FAD</keyword>
<dbReference type="InParanoid" id="V5G4K2"/>
<dbReference type="eggNOG" id="KOG1231">
    <property type="taxonomic scope" value="Eukaryota"/>
</dbReference>
<keyword evidence="7" id="KW-1185">Reference proteome</keyword>
<dbReference type="Gene3D" id="3.40.462.20">
    <property type="match status" value="1"/>
</dbReference>
<keyword evidence="4" id="KW-0560">Oxidoreductase</keyword>
<proteinExistence type="inferred from homology"/>
<evidence type="ECO:0000313" key="7">
    <source>
        <dbReference type="Proteomes" id="UP000018001"/>
    </source>
</evidence>
<dbReference type="InterPro" id="IPR016166">
    <property type="entry name" value="FAD-bd_PCMH"/>
</dbReference>
<accession>V5G4K2</accession>
<dbReference type="OrthoDB" id="415825at2759"/>
<dbReference type="Proteomes" id="UP000018001">
    <property type="component" value="Unassembled WGS sequence"/>
</dbReference>
<dbReference type="EMBL" id="BAUL01000180">
    <property type="protein sequence ID" value="GAD96931.1"/>
    <property type="molecule type" value="Genomic_DNA"/>
</dbReference>
<evidence type="ECO:0000256" key="4">
    <source>
        <dbReference type="ARBA" id="ARBA00023002"/>
    </source>
</evidence>
<dbReference type="InterPro" id="IPR016169">
    <property type="entry name" value="FAD-bd_PCMH_sub2"/>
</dbReference>
<evidence type="ECO:0000256" key="1">
    <source>
        <dbReference type="ARBA" id="ARBA00005466"/>
    </source>
</evidence>
<gene>
    <name evidence="6" type="ORF">PVAR5_5599</name>
</gene>
<comment type="similarity">
    <text evidence="1">Belongs to the oxygen-dependent FAD-linked oxidoreductase family.</text>
</comment>
<dbReference type="Gene3D" id="3.30.43.10">
    <property type="entry name" value="Uridine Diphospho-n-acetylenolpyruvylglucosamine Reductase, domain 2"/>
    <property type="match status" value="1"/>
</dbReference>
<dbReference type="GO" id="GO:0071949">
    <property type="term" value="F:FAD binding"/>
    <property type="evidence" value="ECO:0007669"/>
    <property type="project" value="InterPro"/>
</dbReference>
<dbReference type="InterPro" id="IPR016167">
    <property type="entry name" value="FAD-bd_PCMH_sub1"/>
</dbReference>
<dbReference type="PANTHER" id="PTHR42973:SF52">
    <property type="entry name" value="FAD BINDING DOMAIN PROTEIN (AFU_ORTHOLOGUE AFUA_2G00730)"/>
    <property type="match status" value="1"/>
</dbReference>
<reference evidence="7" key="1">
    <citation type="journal article" date="2014" name="Genome Announc.">
        <title>Draft genome sequence of the formaldehyde-resistant fungus Byssochlamys spectabilis No. 5 (anamorph Paecilomyces variotii No. 5) (NBRC109023).</title>
        <authorList>
            <person name="Oka T."/>
            <person name="Ekino K."/>
            <person name="Fukuda K."/>
            <person name="Nomura Y."/>
        </authorList>
    </citation>
    <scope>NUCLEOTIDE SEQUENCE [LARGE SCALE GENOMIC DNA]</scope>
    <source>
        <strain evidence="7">No. 5 / NBRC 109023</strain>
    </source>
</reference>
<name>V5G4K2_BYSSN</name>
<evidence type="ECO:0000256" key="3">
    <source>
        <dbReference type="ARBA" id="ARBA00022827"/>
    </source>
</evidence>